<dbReference type="HOGENOM" id="CLU_072807_0_0_6"/>
<feature type="transmembrane region" description="Helical" evidence="1">
    <location>
        <begin position="269"/>
        <end position="290"/>
    </location>
</feature>
<feature type="transmembrane region" description="Helical" evidence="1">
    <location>
        <begin position="52"/>
        <end position="81"/>
    </location>
</feature>
<accession>M1S3N4</accession>
<dbReference type="KEGG" id="mmk:MU9_83"/>
<protein>
    <submittedName>
        <fullName evidence="2">Membrane protein, putative</fullName>
    </submittedName>
</protein>
<keyword evidence="3" id="KW-1185">Reference proteome</keyword>
<name>M1S3N4_MORMO</name>
<dbReference type="eggNOG" id="ENOG502Z7NA">
    <property type="taxonomic scope" value="Bacteria"/>
</dbReference>
<keyword evidence="1" id="KW-1133">Transmembrane helix</keyword>
<reference evidence="2 3" key="1">
    <citation type="journal article" date="2012" name="BMC Genomics">
        <title>Whole-genome sequencing and identification of Morganella morganii KT pathogenicity-related genes.</title>
        <authorList>
            <person name="Chen Y.T."/>
            <person name="Peng H.L."/>
            <person name="Shia W.C."/>
            <person name="Hsu F.R."/>
            <person name="Ken C.F."/>
            <person name="Tsao Y.M."/>
            <person name="Chen C.H."/>
            <person name="Liu C.E."/>
            <person name="Hsieh M.F."/>
            <person name="Chen H.C."/>
            <person name="Tang C.Y."/>
            <person name="Ku T.H."/>
        </authorList>
    </citation>
    <scope>NUCLEOTIDE SEQUENCE [LARGE SCALE GENOMIC DNA]</scope>
    <source>
        <strain evidence="2 3">KT</strain>
    </source>
</reference>
<evidence type="ECO:0000256" key="1">
    <source>
        <dbReference type="SAM" id="Phobius"/>
    </source>
</evidence>
<keyword evidence="1" id="KW-0812">Transmembrane</keyword>
<dbReference type="AlphaFoldDB" id="M1S3N4"/>
<gene>
    <name evidence="2" type="ORF">MU9_83</name>
</gene>
<proteinExistence type="predicted"/>
<dbReference type="InterPro" id="IPR021450">
    <property type="entry name" value="DUF3100"/>
</dbReference>
<feature type="transmembrane region" description="Helical" evidence="1">
    <location>
        <begin position="197"/>
        <end position="221"/>
    </location>
</feature>
<keyword evidence="1" id="KW-0472">Membrane</keyword>
<organism evidence="2 3">
    <name type="scientific">Morganella morganii subsp. morganii KT</name>
    <dbReference type="NCBI Taxonomy" id="1124991"/>
    <lineage>
        <taxon>Bacteria</taxon>
        <taxon>Pseudomonadati</taxon>
        <taxon>Pseudomonadota</taxon>
        <taxon>Gammaproteobacteria</taxon>
        <taxon>Enterobacterales</taxon>
        <taxon>Morganellaceae</taxon>
        <taxon>Morganella</taxon>
    </lineage>
</organism>
<sequence length="305" mass="32763">MAEEFSEYCQENSPAGSMNMERVRFLYKYTRVILNNNSYKGNTMDILKDSKLLLVSLFIILLAEAIGQIKISLVMVFPMLYSMLMGGIISFPKFKILNEKNMAHATSIMSVALVILIAKLSTSVGASWEKIIQAGGALVLQEVGHFIGTIMLGLPLAIMLGMGREAVGATYSVGREPNIAIIEAKYGLSSPEGRGVMAMYICGTLYGAVWMGILASVIAGLDILSPLALAMGAGVGSGSMLAAAVAPLLELYPDQAADIQAFSSSANLMSSVLGLYIYIFFSLPFASYLYNKLKRKRATASADTE</sequence>
<dbReference type="Pfam" id="PF11299">
    <property type="entry name" value="DUF3100"/>
    <property type="match status" value="1"/>
</dbReference>
<feature type="transmembrane region" description="Helical" evidence="1">
    <location>
        <begin position="228"/>
        <end position="249"/>
    </location>
</feature>
<feature type="transmembrane region" description="Helical" evidence="1">
    <location>
        <begin position="143"/>
        <end position="162"/>
    </location>
</feature>
<feature type="transmembrane region" description="Helical" evidence="1">
    <location>
        <begin position="101"/>
        <end position="122"/>
    </location>
</feature>
<evidence type="ECO:0000313" key="3">
    <source>
        <dbReference type="Proteomes" id="UP000011834"/>
    </source>
</evidence>
<dbReference type="Proteomes" id="UP000011834">
    <property type="component" value="Chromosome"/>
</dbReference>
<evidence type="ECO:0000313" key="2">
    <source>
        <dbReference type="EMBL" id="AGG29129.1"/>
    </source>
</evidence>
<dbReference type="EMBL" id="CP004345">
    <property type="protein sequence ID" value="AGG29129.1"/>
    <property type="molecule type" value="Genomic_DNA"/>
</dbReference>